<dbReference type="EMBL" id="BKCJ010003589">
    <property type="protein sequence ID" value="GEU56005.1"/>
    <property type="molecule type" value="Genomic_DNA"/>
</dbReference>
<sequence length="814" mass="92279">LPSAIGCSEIVVTDNGQVTKEATAIIQAGLQETSVHSSLAREEGEVSELDPNTRSVSMEKVSTERDLARQDFHANFCGRLVHSLKTMRTPRTGAVQNSFADVLKSGKVNPNIANDSSPAIVLDDSCLMKCDSSCTLMDRIKDINALSNLYVKLANESFEKVKLSYLGRQWVLLDMDSTFSKEKIANHGELVDVNEFEISYFSSNKVCAKTKPHVIINETIKVIVKVQVYWIRIEEVEARSPKFITEEEDNSSLDNEYEGGNNENDIGLDQGNEYGHVTSFAQRDDNKYRKDSNSSGKPIISEEPFGIYKLLKRNKEDLKVESVDPQYTPGFTPDVVEENDVENSSGKFSKPNTTNKVMGVLCIWDPSLFVKENATVFNSFLAVTVEGYWIVEPSKVTNEFLKHFTNCFAEPATQSLTFESPFPKCLSYDQNKDIERNVSYDEIKRAVWDYGTNKSHGPNSFNFEFYRRNWKLIDQDVVDVNLFVDSGSFPPGYNSSFIALIPKTQDAKVKVGGIMSRLNSWEDVVAKLTSRLSKWKLKTLSIGGCITLIKSVLSSFPLYYMSSFKKVSASKKNGGLGVSSVFALNPMHGVRGALDNHLSFSRRSHWLDIVCEFRTLSNNDKHSSVAAMLSDHTLSASFRRPPRGGIEEEQLQLLFVTRNFINDSFLPMIVVPTRWIKTIPIKINIFSWELYLDKLPMRLNLSLPGLDIPSIICPICSISMESTLHLFLPSHLARQLMLKVARCWELEILDFISWDGWLLWLNNLRVSKRFKDVFEGIYYTTLWTIWKFHNQVLFGSNQPRLDLLFDEIVYISLT</sequence>
<feature type="non-terminal residue" evidence="3">
    <location>
        <position position="1"/>
    </location>
</feature>
<keyword evidence="3" id="KW-0808">Transferase</keyword>
<feature type="compositionally biased region" description="Acidic residues" evidence="1">
    <location>
        <begin position="247"/>
        <end position="257"/>
    </location>
</feature>
<comment type="caution">
    <text evidence="3">The sequence shown here is derived from an EMBL/GenBank/DDBJ whole genome shotgun (WGS) entry which is preliminary data.</text>
</comment>
<evidence type="ECO:0000259" key="2">
    <source>
        <dbReference type="Pfam" id="PF13966"/>
    </source>
</evidence>
<evidence type="ECO:0000313" key="3">
    <source>
        <dbReference type="EMBL" id="GEU56005.1"/>
    </source>
</evidence>
<reference evidence="3" key="1">
    <citation type="journal article" date="2019" name="Sci. Rep.">
        <title>Draft genome of Tanacetum cinerariifolium, the natural source of mosquito coil.</title>
        <authorList>
            <person name="Yamashiro T."/>
            <person name="Shiraishi A."/>
            <person name="Satake H."/>
            <person name="Nakayama K."/>
        </authorList>
    </citation>
    <scope>NUCLEOTIDE SEQUENCE</scope>
</reference>
<evidence type="ECO:0000256" key="1">
    <source>
        <dbReference type="SAM" id="MobiDB-lite"/>
    </source>
</evidence>
<keyword evidence="3" id="KW-0548">Nucleotidyltransferase</keyword>
<dbReference type="AlphaFoldDB" id="A0A6L2L6Q9"/>
<proteinExistence type="predicted"/>
<organism evidence="3">
    <name type="scientific">Tanacetum cinerariifolium</name>
    <name type="common">Dalmatian daisy</name>
    <name type="synonym">Chrysanthemum cinerariifolium</name>
    <dbReference type="NCBI Taxonomy" id="118510"/>
    <lineage>
        <taxon>Eukaryota</taxon>
        <taxon>Viridiplantae</taxon>
        <taxon>Streptophyta</taxon>
        <taxon>Embryophyta</taxon>
        <taxon>Tracheophyta</taxon>
        <taxon>Spermatophyta</taxon>
        <taxon>Magnoliopsida</taxon>
        <taxon>eudicotyledons</taxon>
        <taxon>Gunneridae</taxon>
        <taxon>Pentapetalae</taxon>
        <taxon>asterids</taxon>
        <taxon>campanulids</taxon>
        <taxon>Asterales</taxon>
        <taxon>Asteraceae</taxon>
        <taxon>Asteroideae</taxon>
        <taxon>Anthemideae</taxon>
        <taxon>Anthemidinae</taxon>
        <taxon>Tanacetum</taxon>
    </lineage>
</organism>
<feature type="region of interest" description="Disordered" evidence="1">
    <location>
        <begin position="36"/>
        <end position="56"/>
    </location>
</feature>
<gene>
    <name evidence="3" type="ORF">Tci_027983</name>
</gene>
<dbReference type="PANTHER" id="PTHR33116:SF78">
    <property type="entry name" value="OS12G0587133 PROTEIN"/>
    <property type="match status" value="1"/>
</dbReference>
<feature type="region of interest" description="Disordered" evidence="1">
    <location>
        <begin position="247"/>
        <end position="273"/>
    </location>
</feature>
<dbReference type="GO" id="GO:0003964">
    <property type="term" value="F:RNA-directed DNA polymerase activity"/>
    <property type="evidence" value="ECO:0007669"/>
    <property type="project" value="UniProtKB-KW"/>
</dbReference>
<feature type="region of interest" description="Disordered" evidence="1">
    <location>
        <begin position="323"/>
        <end position="349"/>
    </location>
</feature>
<keyword evidence="3" id="KW-0695">RNA-directed DNA polymerase</keyword>
<feature type="domain" description="Reverse transcriptase zinc-binding" evidence="2">
    <location>
        <begin position="674"/>
        <end position="735"/>
    </location>
</feature>
<dbReference type="Pfam" id="PF13966">
    <property type="entry name" value="zf-RVT"/>
    <property type="match status" value="1"/>
</dbReference>
<accession>A0A6L2L6Q9</accession>
<dbReference type="InterPro" id="IPR026960">
    <property type="entry name" value="RVT-Znf"/>
</dbReference>
<dbReference type="PANTHER" id="PTHR33116">
    <property type="entry name" value="REVERSE TRANSCRIPTASE ZINC-BINDING DOMAIN-CONTAINING PROTEIN-RELATED-RELATED"/>
    <property type="match status" value="1"/>
</dbReference>
<protein>
    <submittedName>
        <fullName evidence="3">RNA-directed DNA polymerase, eukaryota</fullName>
    </submittedName>
</protein>
<name>A0A6L2L6Q9_TANCI</name>